<keyword evidence="2" id="KW-1185">Reference proteome</keyword>
<dbReference type="AlphaFoldDB" id="A0A9P5NMM9"/>
<evidence type="ECO:0000313" key="2">
    <source>
        <dbReference type="Proteomes" id="UP000724874"/>
    </source>
</evidence>
<gene>
    <name evidence="1" type="ORF">CPB84DRAFT_1847685</name>
</gene>
<proteinExistence type="predicted"/>
<organism evidence="1 2">
    <name type="scientific">Gymnopilus junonius</name>
    <name type="common">Spectacular rustgill mushroom</name>
    <name type="synonym">Gymnopilus spectabilis subsp. junonius</name>
    <dbReference type="NCBI Taxonomy" id="109634"/>
    <lineage>
        <taxon>Eukaryota</taxon>
        <taxon>Fungi</taxon>
        <taxon>Dikarya</taxon>
        <taxon>Basidiomycota</taxon>
        <taxon>Agaricomycotina</taxon>
        <taxon>Agaricomycetes</taxon>
        <taxon>Agaricomycetidae</taxon>
        <taxon>Agaricales</taxon>
        <taxon>Agaricineae</taxon>
        <taxon>Hymenogastraceae</taxon>
        <taxon>Gymnopilus</taxon>
    </lineage>
</organism>
<accession>A0A9P5NMM9</accession>
<dbReference type="OrthoDB" id="2688210at2759"/>
<reference evidence="1" key="1">
    <citation type="submission" date="2020-11" db="EMBL/GenBank/DDBJ databases">
        <authorList>
            <consortium name="DOE Joint Genome Institute"/>
            <person name="Ahrendt S."/>
            <person name="Riley R."/>
            <person name="Andreopoulos W."/>
            <person name="LaButti K."/>
            <person name="Pangilinan J."/>
            <person name="Ruiz-duenas F.J."/>
            <person name="Barrasa J.M."/>
            <person name="Sanchez-Garcia M."/>
            <person name="Camarero S."/>
            <person name="Miyauchi S."/>
            <person name="Serrano A."/>
            <person name="Linde D."/>
            <person name="Babiker R."/>
            <person name="Drula E."/>
            <person name="Ayuso-Fernandez I."/>
            <person name="Pacheco R."/>
            <person name="Padilla G."/>
            <person name="Ferreira P."/>
            <person name="Barriuso J."/>
            <person name="Kellner H."/>
            <person name="Castanera R."/>
            <person name="Alfaro M."/>
            <person name="Ramirez L."/>
            <person name="Pisabarro A.G."/>
            <person name="Kuo A."/>
            <person name="Tritt A."/>
            <person name="Lipzen A."/>
            <person name="He G."/>
            <person name="Yan M."/>
            <person name="Ng V."/>
            <person name="Cullen D."/>
            <person name="Martin F."/>
            <person name="Rosso M.-N."/>
            <person name="Henrissat B."/>
            <person name="Hibbett D."/>
            <person name="Martinez A.T."/>
            <person name="Grigoriev I.V."/>
        </authorList>
    </citation>
    <scope>NUCLEOTIDE SEQUENCE</scope>
    <source>
        <strain evidence="1">AH 44721</strain>
    </source>
</reference>
<protein>
    <submittedName>
        <fullName evidence="1">Uncharacterized protein</fullName>
    </submittedName>
</protein>
<evidence type="ECO:0000313" key="1">
    <source>
        <dbReference type="EMBL" id="KAF8899472.1"/>
    </source>
</evidence>
<dbReference type="Proteomes" id="UP000724874">
    <property type="component" value="Unassembled WGS sequence"/>
</dbReference>
<dbReference type="EMBL" id="JADNYJ010000053">
    <property type="protein sequence ID" value="KAF8899472.1"/>
    <property type="molecule type" value="Genomic_DNA"/>
</dbReference>
<comment type="caution">
    <text evidence="1">The sequence shown here is derived from an EMBL/GenBank/DDBJ whole genome shotgun (WGS) entry which is preliminary data.</text>
</comment>
<name>A0A9P5NMM9_GYMJU</name>
<sequence>MDKRIAQNPHLEAMPDHAGPHYDVLQAVLTQNGMLEEGAIQALNTSWIHQHDEQIQRWDQQAIDDDDAAEAQQQQQEEEHLTKVDDMVTLKSVSSLKASRNVIPDADLSFQQMSMAKNALIPLMAKYEWTERAVNVFAQFFTLLEMHPHWLHEYGERALLVYQA</sequence>